<dbReference type="PIRSF" id="PIRSF006157">
    <property type="entry name" value="Doxgns_DODA"/>
    <property type="match status" value="1"/>
</dbReference>
<proteinExistence type="inferred from homology"/>
<evidence type="ECO:0000256" key="2">
    <source>
        <dbReference type="ARBA" id="ARBA00007581"/>
    </source>
</evidence>
<dbReference type="Gene3D" id="3.40.830.10">
    <property type="entry name" value="LigB-like"/>
    <property type="match status" value="1"/>
</dbReference>
<dbReference type="STRING" id="1121895.GCA_000378485_02403"/>
<dbReference type="Pfam" id="PF02900">
    <property type="entry name" value="LigB"/>
    <property type="match status" value="1"/>
</dbReference>
<evidence type="ECO:0000259" key="6">
    <source>
        <dbReference type="Pfam" id="PF02900"/>
    </source>
</evidence>
<accession>A0A0A2M7N0</accession>
<dbReference type="PANTHER" id="PTHR30096:SF0">
    <property type="entry name" value="4,5-DOPA DIOXYGENASE EXTRADIOL-LIKE PROTEIN"/>
    <property type="match status" value="1"/>
</dbReference>
<dbReference type="AlphaFoldDB" id="A0A0A2M7N0"/>
<keyword evidence="7" id="KW-0223">Dioxygenase</keyword>
<sequence>MPLAGAAVQLADLGKLTGSLAATQIMPALFLGHGSPMNAIEENEFVANFRKIAKEIPKPVAILCVSAHWETRGTFVTAMKNPPTIHDFGGFPKALFDVQYNAPGSPALAQQTKELITSISIGLDDKWGLDHGAWSVIKHLYPNADVPIIQFSIDYTKPPQYHYDLGKQLAALRKKGILIIGSGNIVHNLGLMDWKNIHTDNFGFDWAVEANEKMKGFIKSGDHKQLINFKSQGKAFEKAIPSPEHYLPLLYTLALKGENENVSIFNDKAVAGSLTMTSVKIG</sequence>
<comment type="cofactor">
    <cofactor evidence="1">
        <name>Zn(2+)</name>
        <dbReference type="ChEBI" id="CHEBI:29105"/>
    </cofactor>
</comment>
<evidence type="ECO:0000313" key="8">
    <source>
        <dbReference type="Proteomes" id="UP000030152"/>
    </source>
</evidence>
<comment type="similarity">
    <text evidence="2">Belongs to the DODA-type extradiol aromatic ring-opening dioxygenase family.</text>
</comment>
<dbReference type="NCBIfam" id="NF007914">
    <property type="entry name" value="PRK10628.1"/>
    <property type="match status" value="1"/>
</dbReference>
<keyword evidence="3" id="KW-0479">Metal-binding</keyword>
<gene>
    <name evidence="7" type="ORF">Q765_07390</name>
</gene>
<protein>
    <submittedName>
        <fullName evidence="7">Dioxygenase</fullName>
    </submittedName>
</protein>
<dbReference type="SUPFAM" id="SSF53213">
    <property type="entry name" value="LigB-like"/>
    <property type="match status" value="1"/>
</dbReference>
<dbReference type="Proteomes" id="UP000030152">
    <property type="component" value="Unassembled WGS sequence"/>
</dbReference>
<keyword evidence="5" id="KW-0560">Oxidoreductase</keyword>
<organism evidence="7 8">
    <name type="scientific">Flavobacterium rivuli WB 3.3-2 = DSM 21788</name>
    <dbReference type="NCBI Taxonomy" id="1121895"/>
    <lineage>
        <taxon>Bacteria</taxon>
        <taxon>Pseudomonadati</taxon>
        <taxon>Bacteroidota</taxon>
        <taxon>Flavobacteriia</taxon>
        <taxon>Flavobacteriales</taxon>
        <taxon>Flavobacteriaceae</taxon>
        <taxon>Flavobacterium</taxon>
    </lineage>
</organism>
<dbReference type="eggNOG" id="COG3384">
    <property type="taxonomic scope" value="Bacteria"/>
</dbReference>
<dbReference type="PANTHER" id="PTHR30096">
    <property type="entry name" value="4,5-DOPA DIOXYGENASE EXTRADIOL-LIKE PROTEIN"/>
    <property type="match status" value="1"/>
</dbReference>
<feature type="domain" description="Extradiol ring-cleavage dioxygenase class III enzyme subunit B" evidence="6">
    <location>
        <begin position="43"/>
        <end position="259"/>
    </location>
</feature>
<evidence type="ECO:0000256" key="1">
    <source>
        <dbReference type="ARBA" id="ARBA00001947"/>
    </source>
</evidence>
<dbReference type="GO" id="GO:0008270">
    <property type="term" value="F:zinc ion binding"/>
    <property type="evidence" value="ECO:0007669"/>
    <property type="project" value="InterPro"/>
</dbReference>
<reference evidence="7 8" key="1">
    <citation type="submission" date="2013-09" db="EMBL/GenBank/DDBJ databases">
        <authorList>
            <person name="Zeng Z."/>
            <person name="Chen C."/>
        </authorList>
    </citation>
    <scope>NUCLEOTIDE SEQUENCE [LARGE SCALE GENOMIC DNA]</scope>
    <source>
        <strain evidence="7 8">WB 3.3-2</strain>
    </source>
</reference>
<evidence type="ECO:0000313" key="7">
    <source>
        <dbReference type="EMBL" id="KGO87478.1"/>
    </source>
</evidence>
<dbReference type="GO" id="GO:0008198">
    <property type="term" value="F:ferrous iron binding"/>
    <property type="evidence" value="ECO:0007669"/>
    <property type="project" value="InterPro"/>
</dbReference>
<keyword evidence="8" id="KW-1185">Reference proteome</keyword>
<dbReference type="GO" id="GO:0016702">
    <property type="term" value="F:oxidoreductase activity, acting on single donors with incorporation of molecular oxygen, incorporation of two atoms of oxygen"/>
    <property type="evidence" value="ECO:0007669"/>
    <property type="project" value="UniProtKB-ARBA"/>
</dbReference>
<dbReference type="CDD" id="cd07363">
    <property type="entry name" value="45_DOPA_Dioxygenase"/>
    <property type="match status" value="1"/>
</dbReference>
<comment type="caution">
    <text evidence="7">The sequence shown here is derived from an EMBL/GenBank/DDBJ whole genome shotgun (WGS) entry which is preliminary data.</text>
</comment>
<evidence type="ECO:0000256" key="3">
    <source>
        <dbReference type="ARBA" id="ARBA00022723"/>
    </source>
</evidence>
<dbReference type="EMBL" id="JRLX01000005">
    <property type="protein sequence ID" value="KGO87478.1"/>
    <property type="molecule type" value="Genomic_DNA"/>
</dbReference>
<evidence type="ECO:0000256" key="5">
    <source>
        <dbReference type="ARBA" id="ARBA00023002"/>
    </source>
</evidence>
<dbReference type="InterPro" id="IPR014436">
    <property type="entry name" value="Extradiol_dOase_DODA"/>
</dbReference>
<dbReference type="InterPro" id="IPR004183">
    <property type="entry name" value="Xdiol_dOase_suB"/>
</dbReference>
<keyword evidence="4" id="KW-0862">Zinc</keyword>
<name>A0A0A2M7N0_9FLAO</name>
<evidence type="ECO:0000256" key="4">
    <source>
        <dbReference type="ARBA" id="ARBA00022833"/>
    </source>
</evidence>